<organism evidence="1 2">
    <name type="scientific">Aureobasidium namibiae CBS 147.97</name>
    <dbReference type="NCBI Taxonomy" id="1043004"/>
    <lineage>
        <taxon>Eukaryota</taxon>
        <taxon>Fungi</taxon>
        <taxon>Dikarya</taxon>
        <taxon>Ascomycota</taxon>
        <taxon>Pezizomycotina</taxon>
        <taxon>Dothideomycetes</taxon>
        <taxon>Dothideomycetidae</taxon>
        <taxon>Dothideales</taxon>
        <taxon>Saccotheciaceae</taxon>
        <taxon>Aureobasidium</taxon>
    </lineage>
</organism>
<dbReference type="GeneID" id="25416946"/>
<evidence type="ECO:0000313" key="1">
    <source>
        <dbReference type="EMBL" id="KEQ72944.1"/>
    </source>
</evidence>
<dbReference type="EMBL" id="KL584710">
    <property type="protein sequence ID" value="KEQ72944.1"/>
    <property type="molecule type" value="Genomic_DNA"/>
</dbReference>
<sequence length="133" mass="16013">MDEPVQRVDRIFNYDDGHTQQVFHYNHDRDRDIVTRLNIIQERHANERGTSTVWQCDQIGHYWGIDLDDERYMDITFGDQPHDRMVYHLAVVAANARNPRDYSDDFMQDDEHFAEYTRAFTNLAFHNKQINEH</sequence>
<name>A0A074WMY0_9PEZI</name>
<protein>
    <submittedName>
        <fullName evidence="1">Uncharacterized protein</fullName>
    </submittedName>
</protein>
<proteinExistence type="predicted"/>
<dbReference type="AlphaFoldDB" id="A0A074WMY0"/>
<evidence type="ECO:0000313" key="2">
    <source>
        <dbReference type="Proteomes" id="UP000027730"/>
    </source>
</evidence>
<gene>
    <name evidence="1" type="ORF">M436DRAFT_82215</name>
</gene>
<accession>A0A074WMY0</accession>
<dbReference type="HOGENOM" id="CLU_1906340_0_0_1"/>
<reference evidence="1 2" key="1">
    <citation type="journal article" date="2014" name="BMC Genomics">
        <title>Genome sequencing of four Aureobasidium pullulans varieties: biotechnological potential, stress tolerance, and description of new species.</title>
        <authorList>
            <person name="Gostin Ar C."/>
            <person name="Ohm R.A."/>
            <person name="Kogej T."/>
            <person name="Sonjak S."/>
            <person name="Turk M."/>
            <person name="Zajc J."/>
            <person name="Zalar P."/>
            <person name="Grube M."/>
            <person name="Sun H."/>
            <person name="Han J."/>
            <person name="Sharma A."/>
            <person name="Chiniquy J."/>
            <person name="Ngan C.Y."/>
            <person name="Lipzen A."/>
            <person name="Barry K."/>
            <person name="Grigoriev I.V."/>
            <person name="Gunde-Cimerman N."/>
        </authorList>
    </citation>
    <scope>NUCLEOTIDE SEQUENCE [LARGE SCALE GENOMIC DNA]</scope>
    <source>
        <strain evidence="1 2">CBS 147.97</strain>
    </source>
</reference>
<keyword evidence="2" id="KW-1185">Reference proteome</keyword>
<dbReference type="RefSeq" id="XP_013427270.1">
    <property type="nucleotide sequence ID" value="XM_013571816.1"/>
</dbReference>
<dbReference type="Proteomes" id="UP000027730">
    <property type="component" value="Unassembled WGS sequence"/>
</dbReference>